<dbReference type="EMBL" id="ANJA01001547">
    <property type="protein sequence ID" value="ETO76405.1"/>
    <property type="molecule type" value="Genomic_DNA"/>
</dbReference>
<accession>A0A081ABZ4</accession>
<reference evidence="1 2" key="1">
    <citation type="submission" date="2013-11" db="EMBL/GenBank/DDBJ databases">
        <title>The Genome Sequence of Phytophthora parasitica P1976.</title>
        <authorList>
            <consortium name="The Broad Institute Genomics Platform"/>
            <person name="Russ C."/>
            <person name="Tyler B."/>
            <person name="Panabieres F."/>
            <person name="Shan W."/>
            <person name="Tripathy S."/>
            <person name="Grunwald N."/>
            <person name="Machado M."/>
            <person name="Johnson C.S."/>
            <person name="Walker B."/>
            <person name="Young S."/>
            <person name="Zeng Q."/>
            <person name="Gargeya S."/>
            <person name="Fitzgerald M."/>
            <person name="Haas B."/>
            <person name="Abouelleil A."/>
            <person name="Allen A.W."/>
            <person name="Alvarado L."/>
            <person name="Arachchi H.M."/>
            <person name="Berlin A.M."/>
            <person name="Chapman S.B."/>
            <person name="Gainer-Dewar J."/>
            <person name="Goldberg J."/>
            <person name="Griggs A."/>
            <person name="Gujja S."/>
            <person name="Hansen M."/>
            <person name="Howarth C."/>
            <person name="Imamovic A."/>
            <person name="Ireland A."/>
            <person name="Larimer J."/>
            <person name="McCowan C."/>
            <person name="Murphy C."/>
            <person name="Pearson M."/>
            <person name="Poon T.W."/>
            <person name="Priest M."/>
            <person name="Roberts A."/>
            <person name="Saif S."/>
            <person name="Shea T."/>
            <person name="Sisk P."/>
            <person name="Sykes S."/>
            <person name="Wortman J."/>
            <person name="Nusbaum C."/>
            <person name="Birren B."/>
        </authorList>
    </citation>
    <scope>NUCLEOTIDE SEQUENCE [LARGE SCALE GENOMIC DNA]</scope>
    <source>
        <strain evidence="1 2">P1976</strain>
    </source>
</reference>
<protein>
    <submittedName>
        <fullName evidence="1">Uncharacterized protein</fullName>
    </submittedName>
</protein>
<proteinExistence type="predicted"/>
<comment type="caution">
    <text evidence="1">The sequence shown here is derived from an EMBL/GenBank/DDBJ whole genome shotgun (WGS) entry which is preliminary data.</text>
</comment>
<organism evidence="1 2">
    <name type="scientific">Phytophthora nicotianae P1976</name>
    <dbReference type="NCBI Taxonomy" id="1317066"/>
    <lineage>
        <taxon>Eukaryota</taxon>
        <taxon>Sar</taxon>
        <taxon>Stramenopiles</taxon>
        <taxon>Oomycota</taxon>
        <taxon>Peronosporomycetes</taxon>
        <taxon>Peronosporales</taxon>
        <taxon>Peronosporaceae</taxon>
        <taxon>Phytophthora</taxon>
    </lineage>
</organism>
<dbReference type="Proteomes" id="UP000028582">
    <property type="component" value="Unassembled WGS sequence"/>
</dbReference>
<dbReference type="AlphaFoldDB" id="A0A081ABZ4"/>
<name>A0A081ABZ4_PHYNI</name>
<sequence length="65" mass="6886">MLGTAVRETAQDLEPLGAIAPGRKLSNHKLLRDSLCDYRSVPLVLGMEELLMGALKAEVAAGGHT</sequence>
<evidence type="ECO:0000313" key="2">
    <source>
        <dbReference type="Proteomes" id="UP000028582"/>
    </source>
</evidence>
<gene>
    <name evidence="1" type="ORF">F444_08194</name>
</gene>
<evidence type="ECO:0000313" key="1">
    <source>
        <dbReference type="EMBL" id="ETO76405.1"/>
    </source>
</evidence>